<name>A0A0A9BEQ5_ARUDO</name>
<organism evidence="1">
    <name type="scientific">Arundo donax</name>
    <name type="common">Giant reed</name>
    <name type="synonym">Donax arundinaceus</name>
    <dbReference type="NCBI Taxonomy" id="35708"/>
    <lineage>
        <taxon>Eukaryota</taxon>
        <taxon>Viridiplantae</taxon>
        <taxon>Streptophyta</taxon>
        <taxon>Embryophyta</taxon>
        <taxon>Tracheophyta</taxon>
        <taxon>Spermatophyta</taxon>
        <taxon>Magnoliopsida</taxon>
        <taxon>Liliopsida</taxon>
        <taxon>Poales</taxon>
        <taxon>Poaceae</taxon>
        <taxon>PACMAD clade</taxon>
        <taxon>Arundinoideae</taxon>
        <taxon>Arundineae</taxon>
        <taxon>Arundo</taxon>
    </lineage>
</organism>
<reference evidence="1" key="2">
    <citation type="journal article" date="2015" name="Data Brief">
        <title>Shoot transcriptome of the giant reed, Arundo donax.</title>
        <authorList>
            <person name="Barrero R.A."/>
            <person name="Guerrero F.D."/>
            <person name="Moolhuijzen P."/>
            <person name="Goolsby J.A."/>
            <person name="Tidwell J."/>
            <person name="Bellgard S.E."/>
            <person name="Bellgard M.I."/>
        </authorList>
    </citation>
    <scope>NUCLEOTIDE SEQUENCE</scope>
    <source>
        <tissue evidence="1">Shoot tissue taken approximately 20 cm above the soil surface</tissue>
    </source>
</reference>
<sequence>MFSARYFMKQSSVSDILFSICSTDCSVTSTCQILNLHFRQPAETEDIRLP</sequence>
<evidence type="ECO:0000313" key="1">
    <source>
        <dbReference type="EMBL" id="JAD57787.1"/>
    </source>
</evidence>
<dbReference type="AlphaFoldDB" id="A0A0A9BEQ5"/>
<reference evidence="1" key="1">
    <citation type="submission" date="2014-09" db="EMBL/GenBank/DDBJ databases">
        <authorList>
            <person name="Magalhaes I.L.F."/>
            <person name="Oliveira U."/>
            <person name="Santos F.R."/>
            <person name="Vidigal T.H.D.A."/>
            <person name="Brescovit A.D."/>
            <person name="Santos A.J."/>
        </authorList>
    </citation>
    <scope>NUCLEOTIDE SEQUENCE</scope>
    <source>
        <tissue evidence="1">Shoot tissue taken approximately 20 cm above the soil surface</tissue>
    </source>
</reference>
<proteinExistence type="predicted"/>
<accession>A0A0A9BEQ5</accession>
<dbReference type="EMBL" id="GBRH01240108">
    <property type="protein sequence ID" value="JAD57787.1"/>
    <property type="molecule type" value="Transcribed_RNA"/>
</dbReference>
<protein>
    <submittedName>
        <fullName evidence="1">Uncharacterized protein</fullName>
    </submittedName>
</protein>